<gene>
    <name evidence="2" type="ORF">AVDCRST_MAG92-5084</name>
</gene>
<organism evidence="2">
    <name type="scientific">uncultured Coleofasciculus sp</name>
    <dbReference type="NCBI Taxonomy" id="1267456"/>
    <lineage>
        <taxon>Bacteria</taxon>
        <taxon>Bacillati</taxon>
        <taxon>Cyanobacteriota</taxon>
        <taxon>Cyanophyceae</taxon>
        <taxon>Coleofasciculales</taxon>
        <taxon>Coleofasciculaceae</taxon>
        <taxon>Coleofasciculus</taxon>
        <taxon>environmental samples</taxon>
    </lineage>
</organism>
<dbReference type="CDD" id="cd02440">
    <property type="entry name" value="AdoMet_MTases"/>
    <property type="match status" value="1"/>
</dbReference>
<reference evidence="2" key="1">
    <citation type="submission" date="2020-02" db="EMBL/GenBank/DDBJ databases">
        <authorList>
            <person name="Meier V. D."/>
        </authorList>
    </citation>
    <scope>NUCLEOTIDE SEQUENCE</scope>
    <source>
        <strain evidence="2">AVDCRST_MAG92</strain>
    </source>
</reference>
<dbReference type="InterPro" id="IPR013216">
    <property type="entry name" value="Methyltransf_11"/>
</dbReference>
<dbReference type="EMBL" id="CADCTM010000886">
    <property type="protein sequence ID" value="CAA9300899.1"/>
    <property type="molecule type" value="Genomic_DNA"/>
</dbReference>
<dbReference type="Pfam" id="PF08241">
    <property type="entry name" value="Methyltransf_11"/>
    <property type="match status" value="1"/>
</dbReference>
<dbReference type="GO" id="GO:0008757">
    <property type="term" value="F:S-adenosylmethionine-dependent methyltransferase activity"/>
    <property type="evidence" value="ECO:0007669"/>
    <property type="project" value="InterPro"/>
</dbReference>
<name>A0A6J4KB31_9CYAN</name>
<proteinExistence type="predicted"/>
<dbReference type="AlphaFoldDB" id="A0A6J4KB31"/>
<protein>
    <recommendedName>
        <fullName evidence="1">Methyltransferase type 11 domain-containing protein</fullName>
    </recommendedName>
</protein>
<feature type="domain" description="Methyltransferase type 11" evidence="1">
    <location>
        <begin position="1"/>
        <end position="68"/>
    </location>
</feature>
<dbReference type="InterPro" id="IPR029063">
    <property type="entry name" value="SAM-dependent_MTases_sf"/>
</dbReference>
<evidence type="ECO:0000313" key="2">
    <source>
        <dbReference type="EMBL" id="CAA9300899.1"/>
    </source>
</evidence>
<accession>A0A6J4KB31</accession>
<dbReference type="SUPFAM" id="SSF53335">
    <property type="entry name" value="S-adenosyl-L-methionine-dependent methyltransferases"/>
    <property type="match status" value="1"/>
</dbReference>
<evidence type="ECO:0000259" key="1">
    <source>
        <dbReference type="Pfam" id="PF08241"/>
    </source>
</evidence>
<dbReference type="Gene3D" id="3.40.50.150">
    <property type="entry name" value="Vaccinia Virus protein VP39"/>
    <property type="match status" value="1"/>
</dbReference>
<sequence length="115" mass="13013">MLDQVAKRVREQPNLTNVRMIRAGAGEGKLEHHAFDRAWLVTVLGEIPDREAALREVYEALKPGGVLSITEVIPDPHYQSQSTVRRLAEGAGFRFDHLYGNWLAFTMNFVRPTNP</sequence>